<dbReference type="SUPFAM" id="SSF57850">
    <property type="entry name" value="RING/U-box"/>
    <property type="match status" value="1"/>
</dbReference>
<dbReference type="AlphaFoldDB" id="A0AAV7LGS4"/>
<evidence type="ECO:0000256" key="3">
    <source>
        <dbReference type="ARBA" id="ARBA00022692"/>
    </source>
</evidence>
<dbReference type="GO" id="GO:0005789">
    <property type="term" value="C:endoplasmic reticulum membrane"/>
    <property type="evidence" value="ECO:0007669"/>
    <property type="project" value="UniProtKB-SubCell"/>
</dbReference>
<dbReference type="InterPro" id="IPR001841">
    <property type="entry name" value="Znf_RING"/>
</dbReference>
<evidence type="ECO:0000256" key="13">
    <source>
        <dbReference type="PROSITE-ProRule" id="PRU00024"/>
    </source>
</evidence>
<evidence type="ECO:0000256" key="12">
    <source>
        <dbReference type="ARBA" id="ARBA00071704"/>
    </source>
</evidence>
<dbReference type="PROSITE" id="PS50119">
    <property type="entry name" value="ZF_BBOX"/>
    <property type="match status" value="1"/>
</dbReference>
<feature type="domain" description="RING-type" evidence="15">
    <location>
        <begin position="85"/>
        <end position="135"/>
    </location>
</feature>
<dbReference type="InterPro" id="IPR017907">
    <property type="entry name" value="Znf_RING_CS"/>
</dbReference>
<evidence type="ECO:0000256" key="8">
    <source>
        <dbReference type="ARBA" id="ARBA00022989"/>
    </source>
</evidence>
<keyword evidence="18" id="KW-1185">Reference proteome</keyword>
<dbReference type="Pfam" id="PF13445">
    <property type="entry name" value="zf-RING_UBOX"/>
    <property type="match status" value="1"/>
</dbReference>
<dbReference type="GO" id="GO:0045087">
    <property type="term" value="P:innate immune response"/>
    <property type="evidence" value="ECO:0007669"/>
    <property type="project" value="TreeGrafter"/>
</dbReference>
<keyword evidence="4" id="KW-0479">Metal-binding</keyword>
<comment type="subcellular location">
    <subcellularLocation>
        <location evidence="1">Endoplasmic reticulum membrane</location>
        <topology evidence="1">Single-pass membrane protein</topology>
    </subcellularLocation>
</comment>
<sequence length="486" mass="56034">MIVDGHREPVIRNNKKKVVGQPLDITVHRKSKTMEINCLQYYNTGSKKKVVVMFSSCNGNQSENENKTSVITYKQMNNLEEELTCCICYNLYEDPRVLPCSHTFCRSCLESVVQSSSNYSIWRPIRLPLKCPTCRSIAELPPTGIGALPANFALRAIIEKYSKENNQDILTCPDHSRQPLNVYCLLDRKLVCGHCLTVGQHQGHPIDDIQSAYIKEKDTPRKLMELLSDKQWTKICDLIDSLEERKSESMNMVQEQKKEALQYFKKINEAIETKKYGLLGTLNDINTRMVVKYDTQIEKMKEIQEEQLELVSLCSSVQEEDSPLIFLERINDIRIRVKSLRKQKLLSVNHVELYPRVEHVLKNQWSKTEIGEIDKLTIPKIEICSKEEAEKKSNVKKKSVALLTVTFLLRTIFLSMLLILMMILLDTTVIFPVLNETSLMYITEIMQTISNYAFSKVQAARSTFDCISDVLLEFIRKLISYFYGSV</sequence>
<feature type="domain" description="B box-type" evidence="16">
    <location>
        <begin position="167"/>
        <end position="209"/>
    </location>
</feature>
<dbReference type="GO" id="GO:0090575">
    <property type="term" value="C:RNA polymerase II transcription regulator complex"/>
    <property type="evidence" value="ECO:0007669"/>
    <property type="project" value="TreeGrafter"/>
</dbReference>
<organism evidence="17 18">
    <name type="scientific">Pleurodeles waltl</name>
    <name type="common">Iberian ribbed newt</name>
    <dbReference type="NCBI Taxonomy" id="8319"/>
    <lineage>
        <taxon>Eukaryota</taxon>
        <taxon>Metazoa</taxon>
        <taxon>Chordata</taxon>
        <taxon>Craniata</taxon>
        <taxon>Vertebrata</taxon>
        <taxon>Euteleostomi</taxon>
        <taxon>Amphibia</taxon>
        <taxon>Batrachia</taxon>
        <taxon>Caudata</taxon>
        <taxon>Salamandroidea</taxon>
        <taxon>Salamandridae</taxon>
        <taxon>Pleurodelinae</taxon>
        <taxon>Pleurodeles</taxon>
    </lineage>
</organism>
<dbReference type="Proteomes" id="UP001066276">
    <property type="component" value="Chromosome 11"/>
</dbReference>
<protein>
    <recommendedName>
        <fullName evidence="12">Tripartite motif-containing protein 59</fullName>
    </recommendedName>
</protein>
<reference evidence="17" key="1">
    <citation type="journal article" date="2022" name="bioRxiv">
        <title>Sequencing and chromosome-scale assembly of the giantPleurodeles waltlgenome.</title>
        <authorList>
            <person name="Brown T."/>
            <person name="Elewa A."/>
            <person name="Iarovenko S."/>
            <person name="Subramanian E."/>
            <person name="Araus A.J."/>
            <person name="Petzold A."/>
            <person name="Susuki M."/>
            <person name="Suzuki K.-i.T."/>
            <person name="Hayashi T."/>
            <person name="Toyoda A."/>
            <person name="Oliveira C."/>
            <person name="Osipova E."/>
            <person name="Leigh N.D."/>
            <person name="Simon A."/>
            <person name="Yun M.H."/>
        </authorList>
    </citation>
    <scope>NUCLEOTIDE SEQUENCE</scope>
    <source>
        <strain evidence="17">20211129_DDA</strain>
        <tissue evidence="17">Liver</tissue>
    </source>
</reference>
<dbReference type="InterPro" id="IPR047153">
    <property type="entry name" value="TRIM45/56/19-like"/>
</dbReference>
<evidence type="ECO:0000256" key="4">
    <source>
        <dbReference type="ARBA" id="ARBA00022723"/>
    </source>
</evidence>
<comment type="similarity">
    <text evidence="2">Belongs to the TRIM/RBCC family.</text>
</comment>
<dbReference type="GO" id="GO:0045892">
    <property type="term" value="P:negative regulation of DNA-templated transcription"/>
    <property type="evidence" value="ECO:0007669"/>
    <property type="project" value="TreeGrafter"/>
</dbReference>
<dbReference type="CDD" id="cd16763">
    <property type="entry name" value="RING-HC_TRIM59_C-V"/>
    <property type="match status" value="1"/>
</dbReference>
<dbReference type="InterPro" id="IPR000315">
    <property type="entry name" value="Znf_B-box"/>
</dbReference>
<dbReference type="PANTHER" id="PTHR25462">
    <property type="entry name" value="BONUS, ISOFORM C-RELATED"/>
    <property type="match status" value="1"/>
</dbReference>
<dbReference type="Gene3D" id="3.30.160.60">
    <property type="entry name" value="Classic Zinc Finger"/>
    <property type="match status" value="1"/>
</dbReference>
<dbReference type="PANTHER" id="PTHR25462:SF229">
    <property type="entry name" value="TRANSCRIPTION INTERMEDIARY FACTOR 1-BETA"/>
    <property type="match status" value="1"/>
</dbReference>
<dbReference type="EMBL" id="JANPWB010000015">
    <property type="protein sequence ID" value="KAJ1088018.1"/>
    <property type="molecule type" value="Genomic_DNA"/>
</dbReference>
<dbReference type="PROSITE" id="PS00518">
    <property type="entry name" value="ZF_RING_1"/>
    <property type="match status" value="1"/>
</dbReference>
<evidence type="ECO:0000313" key="17">
    <source>
        <dbReference type="EMBL" id="KAJ1088018.1"/>
    </source>
</evidence>
<name>A0AAV7LGS4_PLEWA</name>
<dbReference type="CDD" id="cd19790">
    <property type="entry name" value="Bbox2_TRIM59_C-XI"/>
    <property type="match status" value="1"/>
</dbReference>
<dbReference type="SUPFAM" id="SSF57845">
    <property type="entry name" value="B-box zinc-binding domain"/>
    <property type="match status" value="1"/>
</dbReference>
<dbReference type="PROSITE" id="PS50089">
    <property type="entry name" value="ZF_RING_2"/>
    <property type="match status" value="1"/>
</dbReference>
<dbReference type="FunFam" id="3.30.40.10:FF:000297">
    <property type="entry name" value="tripartite motif-containing protein 59"/>
    <property type="match status" value="1"/>
</dbReference>
<dbReference type="FunFam" id="3.30.160.60:FF:000772">
    <property type="entry name" value="tripartite motif-containing protein 59"/>
    <property type="match status" value="1"/>
</dbReference>
<comment type="subunit">
    <text evidence="11">Interacts with ECSIT.</text>
</comment>
<keyword evidence="8 14" id="KW-1133">Transmembrane helix</keyword>
<evidence type="ECO:0000256" key="7">
    <source>
        <dbReference type="ARBA" id="ARBA00022833"/>
    </source>
</evidence>
<evidence type="ECO:0000256" key="6">
    <source>
        <dbReference type="ARBA" id="ARBA00022824"/>
    </source>
</evidence>
<evidence type="ECO:0000256" key="5">
    <source>
        <dbReference type="ARBA" id="ARBA00022771"/>
    </source>
</evidence>
<dbReference type="SMART" id="SM00336">
    <property type="entry name" value="BBOX"/>
    <property type="match status" value="1"/>
</dbReference>
<evidence type="ECO:0000259" key="16">
    <source>
        <dbReference type="PROSITE" id="PS50119"/>
    </source>
</evidence>
<keyword evidence="5 13" id="KW-0863">Zinc-finger</keyword>
<evidence type="ECO:0000256" key="9">
    <source>
        <dbReference type="ARBA" id="ARBA00023054"/>
    </source>
</evidence>
<evidence type="ECO:0000256" key="11">
    <source>
        <dbReference type="ARBA" id="ARBA00064523"/>
    </source>
</evidence>
<keyword evidence="7" id="KW-0862">Zinc</keyword>
<evidence type="ECO:0000259" key="15">
    <source>
        <dbReference type="PROSITE" id="PS50089"/>
    </source>
</evidence>
<dbReference type="Gene3D" id="3.30.40.10">
    <property type="entry name" value="Zinc/RING finger domain, C3HC4 (zinc finger)"/>
    <property type="match status" value="1"/>
</dbReference>
<dbReference type="GO" id="GO:0016925">
    <property type="term" value="P:protein sumoylation"/>
    <property type="evidence" value="ECO:0007669"/>
    <property type="project" value="TreeGrafter"/>
</dbReference>
<evidence type="ECO:0000256" key="2">
    <source>
        <dbReference type="ARBA" id="ARBA00008518"/>
    </source>
</evidence>
<feature type="transmembrane region" description="Helical" evidence="14">
    <location>
        <begin position="400"/>
        <end position="425"/>
    </location>
</feature>
<evidence type="ECO:0000313" key="18">
    <source>
        <dbReference type="Proteomes" id="UP001066276"/>
    </source>
</evidence>
<dbReference type="GO" id="GO:0008270">
    <property type="term" value="F:zinc ion binding"/>
    <property type="evidence" value="ECO:0007669"/>
    <property type="project" value="UniProtKB-KW"/>
</dbReference>
<keyword evidence="9" id="KW-0175">Coiled coil</keyword>
<dbReference type="SMART" id="SM00184">
    <property type="entry name" value="RING"/>
    <property type="match status" value="1"/>
</dbReference>
<keyword evidence="6" id="KW-0256">Endoplasmic reticulum</keyword>
<evidence type="ECO:0000256" key="10">
    <source>
        <dbReference type="ARBA" id="ARBA00023136"/>
    </source>
</evidence>
<dbReference type="Pfam" id="PF00643">
    <property type="entry name" value="zf-B_box"/>
    <property type="match status" value="1"/>
</dbReference>
<evidence type="ECO:0000256" key="14">
    <source>
        <dbReference type="SAM" id="Phobius"/>
    </source>
</evidence>
<comment type="caution">
    <text evidence="17">The sequence shown here is derived from an EMBL/GenBank/DDBJ whole genome shotgun (WGS) entry which is preliminary data.</text>
</comment>
<dbReference type="InterPro" id="IPR027370">
    <property type="entry name" value="Znf-RING_euk"/>
</dbReference>
<dbReference type="GO" id="GO:0061630">
    <property type="term" value="F:ubiquitin protein ligase activity"/>
    <property type="evidence" value="ECO:0007669"/>
    <property type="project" value="TreeGrafter"/>
</dbReference>
<dbReference type="GO" id="GO:0006513">
    <property type="term" value="P:protein monoubiquitination"/>
    <property type="evidence" value="ECO:0007669"/>
    <property type="project" value="TreeGrafter"/>
</dbReference>
<keyword evidence="10 14" id="KW-0472">Membrane</keyword>
<dbReference type="GO" id="GO:0043124">
    <property type="term" value="P:negative regulation of canonical NF-kappaB signal transduction"/>
    <property type="evidence" value="ECO:0007669"/>
    <property type="project" value="UniProtKB-ARBA"/>
</dbReference>
<gene>
    <name evidence="17" type="ORF">NDU88_001177</name>
</gene>
<dbReference type="InterPro" id="IPR013083">
    <property type="entry name" value="Znf_RING/FYVE/PHD"/>
</dbReference>
<keyword evidence="3 14" id="KW-0812">Transmembrane</keyword>
<evidence type="ECO:0000256" key="1">
    <source>
        <dbReference type="ARBA" id="ARBA00004389"/>
    </source>
</evidence>
<accession>A0AAV7LGS4</accession>
<proteinExistence type="inferred from homology"/>